<dbReference type="PANTHER" id="PTHR43181">
    <property type="entry name" value="2-C-METHYL-D-ERYTHRITOL 2,4-CYCLODIPHOSPHATE SYNTHASE, CHLOROPLASTIC"/>
    <property type="match status" value="1"/>
</dbReference>
<protein>
    <submittedName>
        <fullName evidence="13">Bifunctional enzyme IspD/IspF</fullName>
    </submittedName>
</protein>
<organism evidence="13">
    <name type="scientific">mine drainage metagenome</name>
    <dbReference type="NCBI Taxonomy" id="410659"/>
    <lineage>
        <taxon>unclassified sequences</taxon>
        <taxon>metagenomes</taxon>
        <taxon>ecological metagenomes</taxon>
    </lineage>
</organism>
<dbReference type="Pfam" id="PF02542">
    <property type="entry name" value="YgbB"/>
    <property type="match status" value="1"/>
</dbReference>
<comment type="pathway">
    <text evidence="3">Isoprenoid biosynthesis; isopentenyl diphosphate biosynthesis via DXP pathway; isopentenyl diphosphate from 1-deoxy-D-xylulose 5-phosphate: step 4/6.</text>
</comment>
<dbReference type="InterPro" id="IPR034683">
    <property type="entry name" value="IspD/TarI"/>
</dbReference>
<evidence type="ECO:0000256" key="2">
    <source>
        <dbReference type="ARBA" id="ARBA00001968"/>
    </source>
</evidence>
<dbReference type="NCBIfam" id="TIGR00151">
    <property type="entry name" value="ispF"/>
    <property type="match status" value="1"/>
</dbReference>
<evidence type="ECO:0000256" key="6">
    <source>
        <dbReference type="ARBA" id="ARBA00022679"/>
    </source>
</evidence>
<evidence type="ECO:0000256" key="9">
    <source>
        <dbReference type="ARBA" id="ARBA00023229"/>
    </source>
</evidence>
<keyword evidence="10" id="KW-0456">Lyase</keyword>
<dbReference type="CDD" id="cd02516">
    <property type="entry name" value="CDP-ME_synthetase"/>
    <property type="match status" value="1"/>
</dbReference>
<keyword evidence="11" id="KW-0511">Multifunctional enzyme</keyword>
<dbReference type="Pfam" id="PF01128">
    <property type="entry name" value="IspD"/>
    <property type="match status" value="1"/>
</dbReference>
<reference evidence="13" key="1">
    <citation type="submission" date="2016-10" db="EMBL/GenBank/DDBJ databases">
        <title>Sequence of Gallionella enrichment culture.</title>
        <authorList>
            <person name="Poehlein A."/>
            <person name="Muehling M."/>
            <person name="Daniel R."/>
        </authorList>
    </citation>
    <scope>NUCLEOTIDE SEQUENCE</scope>
</reference>
<sequence length="387" mass="40420">MARCVALVVAAGRGARFGGDVPKQWRLLAGRPILRHSLALLAGHPAIDAVRVVIHPDDLPLYDQAAEGLALAPPIAGGASRQESVRLGLEALAQDAPDLVLIHDGARPFAESALISRVVRALHLHAGAIPALPVHDTLKRGEDGLIRETVPRAGLWRAQTPQGFHFAALLEAHRAAAGHDLTDDAAVAERAGLGVALVEGAESNVKITTTQDLERAERSLSGPGEVRVGSGFDVHKFCPGDHVMLGNIVIPHEAGLEGHSDADVALHALTDALLGAIGAGDIGRHFPPSDPRWKGADSARFLAHAGALLSGRGGRISHLDLTVICERPKVGPHRAAMAHRIAAILGIDEGRVSVKATTTEGLGFTGRREGIAAQAVATVVMPDPLPR</sequence>
<evidence type="ECO:0000256" key="10">
    <source>
        <dbReference type="ARBA" id="ARBA00023239"/>
    </source>
</evidence>
<dbReference type="InterPro" id="IPR003526">
    <property type="entry name" value="MECDP_synthase"/>
</dbReference>
<dbReference type="SUPFAM" id="SSF53448">
    <property type="entry name" value="Nucleotide-diphospho-sugar transferases"/>
    <property type="match status" value="1"/>
</dbReference>
<dbReference type="NCBIfam" id="NF006899">
    <property type="entry name" value="PRK09382.1"/>
    <property type="match status" value="1"/>
</dbReference>
<dbReference type="GO" id="GO:0019288">
    <property type="term" value="P:isopentenyl diphosphate biosynthetic process, methylerythritol 4-phosphate pathway"/>
    <property type="evidence" value="ECO:0007669"/>
    <property type="project" value="UniProtKB-UniPathway"/>
</dbReference>
<dbReference type="InterPro" id="IPR036571">
    <property type="entry name" value="MECDP_synthase_sf"/>
</dbReference>
<dbReference type="InterPro" id="IPR018294">
    <property type="entry name" value="ISPD_synthase_CS"/>
</dbReference>
<evidence type="ECO:0000256" key="7">
    <source>
        <dbReference type="ARBA" id="ARBA00022695"/>
    </source>
</evidence>
<dbReference type="CDD" id="cd00554">
    <property type="entry name" value="MECDP_synthase"/>
    <property type="match status" value="1"/>
</dbReference>
<dbReference type="Gene3D" id="3.30.1330.50">
    <property type="entry name" value="2-C-methyl-D-erythritol 2,4-cyclodiphosphate synthase"/>
    <property type="match status" value="1"/>
</dbReference>
<dbReference type="AlphaFoldDB" id="A0A1J5QZS0"/>
<comment type="cofactor">
    <cofactor evidence="2">
        <name>a divalent metal cation</name>
        <dbReference type="ChEBI" id="CHEBI:60240"/>
    </cofactor>
</comment>
<dbReference type="HAMAP" id="MF_01520">
    <property type="entry name" value="IspDF"/>
    <property type="match status" value="1"/>
</dbReference>
<dbReference type="GO" id="GO:0008685">
    <property type="term" value="F:2-C-methyl-D-erythritol 2,4-cyclodiphosphate synthase activity"/>
    <property type="evidence" value="ECO:0007669"/>
    <property type="project" value="UniProtKB-EC"/>
</dbReference>
<evidence type="ECO:0000313" key="13">
    <source>
        <dbReference type="EMBL" id="OIQ85327.1"/>
    </source>
</evidence>
<dbReference type="InterPro" id="IPR029044">
    <property type="entry name" value="Nucleotide-diphossugar_trans"/>
</dbReference>
<evidence type="ECO:0000256" key="5">
    <source>
        <dbReference type="ARBA" id="ARBA00009789"/>
    </source>
</evidence>
<gene>
    <name evidence="13" type="primary">ispDF_1</name>
    <name evidence="13" type="ORF">GALL_328460</name>
</gene>
<evidence type="ECO:0000256" key="8">
    <source>
        <dbReference type="ARBA" id="ARBA00022723"/>
    </source>
</evidence>
<dbReference type="GO" id="GO:0046872">
    <property type="term" value="F:metal ion binding"/>
    <property type="evidence" value="ECO:0007669"/>
    <property type="project" value="UniProtKB-KW"/>
</dbReference>
<dbReference type="PROSITE" id="PS01350">
    <property type="entry name" value="ISPF"/>
    <property type="match status" value="1"/>
</dbReference>
<dbReference type="EMBL" id="MLJW01000552">
    <property type="protein sequence ID" value="OIQ85327.1"/>
    <property type="molecule type" value="Genomic_DNA"/>
</dbReference>
<evidence type="ECO:0000256" key="3">
    <source>
        <dbReference type="ARBA" id="ARBA00004709"/>
    </source>
</evidence>
<dbReference type="GO" id="GO:0016114">
    <property type="term" value="P:terpenoid biosynthetic process"/>
    <property type="evidence" value="ECO:0007669"/>
    <property type="project" value="InterPro"/>
</dbReference>
<dbReference type="HAMAP" id="MF_00107">
    <property type="entry name" value="IspF"/>
    <property type="match status" value="1"/>
</dbReference>
<keyword evidence="7" id="KW-0548">Nucleotidyltransferase</keyword>
<name>A0A1J5QZS0_9ZZZZ</name>
<keyword evidence="8" id="KW-0479">Metal-binding</keyword>
<accession>A0A1J5QZS0</accession>
<dbReference type="SUPFAM" id="SSF69765">
    <property type="entry name" value="IpsF-like"/>
    <property type="match status" value="1"/>
</dbReference>
<feature type="domain" description="2-C-methyl-D-erythritol 2,4-cyclodiphosphate synthase" evidence="12">
    <location>
        <begin position="226"/>
        <end position="379"/>
    </location>
</feature>
<dbReference type="PANTHER" id="PTHR43181:SF1">
    <property type="entry name" value="2-C-METHYL-D-ERYTHRITOL 2,4-CYCLODIPHOSPHATE SYNTHASE, CHLOROPLASTIC"/>
    <property type="match status" value="1"/>
</dbReference>
<dbReference type="InterPro" id="IPR001228">
    <property type="entry name" value="IspD"/>
</dbReference>
<dbReference type="NCBIfam" id="TIGR00453">
    <property type="entry name" value="ispD"/>
    <property type="match status" value="1"/>
</dbReference>
<evidence type="ECO:0000256" key="1">
    <source>
        <dbReference type="ARBA" id="ARBA00000200"/>
    </source>
</evidence>
<dbReference type="HAMAP" id="MF_00108">
    <property type="entry name" value="IspD"/>
    <property type="match status" value="1"/>
</dbReference>
<dbReference type="UniPathway" id="UPA00056">
    <property type="reaction ID" value="UER00093"/>
</dbReference>
<dbReference type="InterPro" id="IPR026596">
    <property type="entry name" value="IspD/F"/>
</dbReference>
<evidence type="ECO:0000256" key="4">
    <source>
        <dbReference type="ARBA" id="ARBA00004787"/>
    </source>
</evidence>
<dbReference type="GO" id="GO:0050518">
    <property type="term" value="F:2-C-methyl-D-erythritol 4-phosphate cytidylyltransferase activity"/>
    <property type="evidence" value="ECO:0007669"/>
    <property type="project" value="InterPro"/>
</dbReference>
<comment type="pathway">
    <text evidence="4">Isoprenoid biosynthesis; isopentenyl diphosphate biosynthesis via DXP pathway; isopentenyl diphosphate from 1-deoxy-D-xylulose 5-phosphate: step 2/6.</text>
</comment>
<evidence type="ECO:0000259" key="12">
    <source>
        <dbReference type="Pfam" id="PF02542"/>
    </source>
</evidence>
<dbReference type="PROSITE" id="PS01295">
    <property type="entry name" value="ISPD"/>
    <property type="match status" value="1"/>
</dbReference>
<proteinExistence type="inferred from homology"/>
<comment type="catalytic activity">
    <reaction evidence="1">
        <text>4-CDP-2-C-methyl-D-erythritol 2-phosphate = 2-C-methyl-D-erythritol 2,4-cyclic diphosphate + CMP</text>
        <dbReference type="Rhea" id="RHEA:23864"/>
        <dbReference type="ChEBI" id="CHEBI:57919"/>
        <dbReference type="ChEBI" id="CHEBI:58483"/>
        <dbReference type="ChEBI" id="CHEBI:60377"/>
        <dbReference type="EC" id="4.6.1.12"/>
    </reaction>
</comment>
<dbReference type="FunFam" id="3.90.550.10:FF:000003">
    <property type="entry name" value="2-C-methyl-D-erythritol 4-phosphate cytidylyltransferase"/>
    <property type="match status" value="1"/>
</dbReference>
<dbReference type="InterPro" id="IPR020555">
    <property type="entry name" value="MECDP_synthase_CS"/>
</dbReference>
<dbReference type="Gene3D" id="3.90.550.10">
    <property type="entry name" value="Spore Coat Polysaccharide Biosynthesis Protein SpsA, Chain A"/>
    <property type="match status" value="1"/>
</dbReference>
<comment type="caution">
    <text evidence="13">The sequence shown here is derived from an EMBL/GenBank/DDBJ whole genome shotgun (WGS) entry which is preliminary data.</text>
</comment>
<keyword evidence="9" id="KW-0414">Isoprene biosynthesis</keyword>
<evidence type="ECO:0000256" key="11">
    <source>
        <dbReference type="ARBA" id="ARBA00023268"/>
    </source>
</evidence>
<keyword evidence="6" id="KW-0808">Transferase</keyword>
<comment type="similarity">
    <text evidence="5">Belongs to the IspD/TarI cytidylyltransferase family. IspD subfamily.</text>
</comment>